<evidence type="ECO:0000313" key="8">
    <source>
        <dbReference type="Proteomes" id="UP000010792"/>
    </source>
</evidence>
<feature type="transmembrane region" description="Helical" evidence="6">
    <location>
        <begin position="74"/>
        <end position="95"/>
    </location>
</feature>
<keyword evidence="5 6" id="KW-0472">Membrane</keyword>
<comment type="subcellular location">
    <subcellularLocation>
        <location evidence="1">Cell membrane</location>
        <topology evidence="1">Multi-pass membrane protein</topology>
    </subcellularLocation>
</comment>
<dbReference type="STRING" id="1125847.NT26_3153"/>
<dbReference type="PANTHER" id="PTHR30250">
    <property type="entry name" value="PST FAMILY PREDICTED COLANIC ACID TRANSPORTER"/>
    <property type="match status" value="1"/>
</dbReference>
<sequence>MTMFTIVSQLFTALTGLSVQGAVGIRYFKRDEIDFPRYVASCMVVLIGSTLFVIALVLATMPVVERVTMLPAKWVVAAIVVSSCQFVIQIQLAIWQSERAAAKFASMRLSQVGLDIVASASLVIALSYAWEGRPMGVMIASFVTAVWALYRLRTNGWLKFPAAREHVADALRFGVPLVPHALGGMLIALADRLIITNLLGLAEAGIYTVAVQIGLAVLLIADGMNRTVAPWIFETLKDDDPTAKIRIVRLVYAFLGIMALGGLLAGAIAYYLLPLFAGDAFGEAASFMPMIALGQAVGGMYLMMSNFVFYASATARLASVTLTAGLLNIGMSYMLVRSVGLQGAPFAFLAAQLVLFVGTSVLAIRVSDLPWLSPHKVRKRV</sequence>
<keyword evidence="2" id="KW-1003">Cell membrane</keyword>
<dbReference type="InterPro" id="IPR050833">
    <property type="entry name" value="Poly_Biosynth_Transport"/>
</dbReference>
<dbReference type="AlphaFoldDB" id="L0NJ75"/>
<protein>
    <submittedName>
        <fullName evidence="7">Putative polysaccharide biosynthesis protein CpsL</fullName>
    </submittedName>
</protein>
<gene>
    <name evidence="7" type="ORF">NT26_3153</name>
</gene>
<dbReference type="Pfam" id="PF01943">
    <property type="entry name" value="Polysacc_synt"/>
    <property type="match status" value="1"/>
</dbReference>
<feature type="transmembrane region" description="Helical" evidence="6">
    <location>
        <begin position="284"/>
        <end position="303"/>
    </location>
</feature>
<keyword evidence="8" id="KW-1185">Reference proteome</keyword>
<evidence type="ECO:0000256" key="3">
    <source>
        <dbReference type="ARBA" id="ARBA00022692"/>
    </source>
</evidence>
<reference evidence="7 8" key="1">
    <citation type="journal article" date="2013" name="Genome Biol. Evol.">
        <title>Life in an arsenic-containing gold mine: genome and physiology of the autotrophic arsenite-oxidizing bacterium rhizobium sp. NT-26.</title>
        <authorList>
            <person name="Andres J."/>
            <person name="Arsene-Ploetze F."/>
            <person name="Barbe V."/>
            <person name="Brochier-Armanet C."/>
            <person name="Cleiss-Arnold J."/>
            <person name="Coppee J.Y."/>
            <person name="Dillies M.A."/>
            <person name="Geist"/>
            <person name="L"/>
            <person name="Joublin A."/>
            <person name="Koechler S."/>
            <person name="Lassalle F."/>
            <person name="Marchal M."/>
            <person name="Medigue C."/>
            <person name="Muller D."/>
            <person name="Nesme X."/>
            <person name="Plewniak F."/>
            <person name="Proux C."/>
            <person name="Ramirez-Bahena M.H."/>
            <person name="Schenowitz C."/>
            <person name="Sismeiro O."/>
            <person name="Vallenet D."/>
            <person name="Santini J.M."/>
            <person name="Bertin P.N."/>
        </authorList>
    </citation>
    <scope>NUCLEOTIDE SEQUENCE [LARGE SCALE GENOMIC DNA]</scope>
    <source>
        <strain evidence="7 8">NT-26</strain>
    </source>
</reference>
<evidence type="ECO:0000313" key="7">
    <source>
        <dbReference type="EMBL" id="CCF20876.1"/>
    </source>
</evidence>
<dbReference type="InterPro" id="IPR002797">
    <property type="entry name" value="Polysacc_synth"/>
</dbReference>
<feature type="transmembrane region" description="Helical" evidence="6">
    <location>
        <begin position="40"/>
        <end position="62"/>
    </location>
</feature>
<dbReference type="KEGG" id="rht:NT26_3153"/>
<feature type="transmembrane region" description="Helical" evidence="6">
    <location>
        <begin position="135"/>
        <end position="152"/>
    </location>
</feature>
<dbReference type="Proteomes" id="UP000010792">
    <property type="component" value="Chromosome"/>
</dbReference>
<evidence type="ECO:0000256" key="1">
    <source>
        <dbReference type="ARBA" id="ARBA00004651"/>
    </source>
</evidence>
<feature type="transmembrane region" description="Helical" evidence="6">
    <location>
        <begin position="346"/>
        <end position="366"/>
    </location>
</feature>
<dbReference type="GO" id="GO:0005886">
    <property type="term" value="C:plasma membrane"/>
    <property type="evidence" value="ECO:0007669"/>
    <property type="project" value="UniProtKB-SubCell"/>
</dbReference>
<feature type="transmembrane region" description="Helical" evidence="6">
    <location>
        <begin position="250"/>
        <end position="272"/>
    </location>
</feature>
<dbReference type="PANTHER" id="PTHR30250:SF11">
    <property type="entry name" value="O-ANTIGEN TRANSPORTER-RELATED"/>
    <property type="match status" value="1"/>
</dbReference>
<evidence type="ECO:0000256" key="6">
    <source>
        <dbReference type="SAM" id="Phobius"/>
    </source>
</evidence>
<name>L0NJ75_9HYPH</name>
<keyword evidence="3 6" id="KW-0812">Transmembrane</keyword>
<feature type="transmembrane region" description="Helical" evidence="6">
    <location>
        <begin position="6"/>
        <end position="28"/>
    </location>
</feature>
<feature type="transmembrane region" description="Helical" evidence="6">
    <location>
        <begin position="173"/>
        <end position="195"/>
    </location>
</feature>
<evidence type="ECO:0000256" key="4">
    <source>
        <dbReference type="ARBA" id="ARBA00022989"/>
    </source>
</evidence>
<accession>L0NJ75</accession>
<proteinExistence type="predicted"/>
<dbReference type="EMBL" id="FO082820">
    <property type="protein sequence ID" value="CCF20876.1"/>
    <property type="molecule type" value="Genomic_DNA"/>
</dbReference>
<feature type="transmembrane region" description="Helical" evidence="6">
    <location>
        <begin position="201"/>
        <end position="221"/>
    </location>
</feature>
<feature type="transmembrane region" description="Helical" evidence="6">
    <location>
        <begin position="315"/>
        <end position="334"/>
    </location>
</feature>
<evidence type="ECO:0000256" key="5">
    <source>
        <dbReference type="ARBA" id="ARBA00023136"/>
    </source>
</evidence>
<feature type="transmembrane region" description="Helical" evidence="6">
    <location>
        <begin position="107"/>
        <end position="129"/>
    </location>
</feature>
<evidence type="ECO:0000256" key="2">
    <source>
        <dbReference type="ARBA" id="ARBA00022475"/>
    </source>
</evidence>
<keyword evidence="4 6" id="KW-1133">Transmembrane helix</keyword>
<organism evidence="7 8">
    <name type="scientific">Pseudorhizobium banfieldiae</name>
    <dbReference type="NCBI Taxonomy" id="1125847"/>
    <lineage>
        <taxon>Bacteria</taxon>
        <taxon>Pseudomonadati</taxon>
        <taxon>Pseudomonadota</taxon>
        <taxon>Alphaproteobacteria</taxon>
        <taxon>Hyphomicrobiales</taxon>
        <taxon>Rhizobiaceae</taxon>
        <taxon>Rhizobium/Agrobacterium group</taxon>
        <taxon>Pseudorhizobium</taxon>
    </lineage>
</organism>